<dbReference type="RefSeq" id="WP_090213500.1">
    <property type="nucleotide sequence ID" value="NZ_LT629780.1"/>
</dbReference>
<reference evidence="2" key="1">
    <citation type="submission" date="2016-10" db="EMBL/GenBank/DDBJ databases">
        <authorList>
            <person name="Varghese N."/>
            <person name="Submissions S."/>
        </authorList>
    </citation>
    <scope>NUCLEOTIDE SEQUENCE [LARGE SCALE GENOMIC DNA]</scope>
    <source>
        <strain evidence="2">CCTCC 2012022</strain>
    </source>
</reference>
<name>A0A1H2G7I6_9GAMM</name>
<dbReference type="STRING" id="1245526.SAMN05216580_1634"/>
<proteinExistence type="predicted"/>
<protein>
    <submittedName>
        <fullName evidence="1">Uncharacterized protein</fullName>
    </submittedName>
</protein>
<gene>
    <name evidence="1" type="ORF">SAMN05216580_1634</name>
</gene>
<dbReference type="AlphaFoldDB" id="A0A1H2G7I6"/>
<evidence type="ECO:0000313" key="2">
    <source>
        <dbReference type="Proteomes" id="UP000243063"/>
    </source>
</evidence>
<accession>A0A1H2G7I6</accession>
<dbReference type="Proteomes" id="UP000243063">
    <property type="component" value="Chromosome I"/>
</dbReference>
<dbReference type="OrthoDB" id="9180239at2"/>
<evidence type="ECO:0000313" key="1">
    <source>
        <dbReference type="EMBL" id="SDU15555.1"/>
    </source>
</evidence>
<keyword evidence="2" id="KW-1185">Reference proteome</keyword>
<sequence length="136" mass="15600">MKLDEVPQDDGGTHAGHHKLLYAVDEQGRYCGAPSQGWEAEAFCTRLAVQELEEQAAAALADWRAGRRSPLPWLMYRSRLDEAALAQIVGLWRWRLRRHFRPAVYRRLPAKLLARYAEAFGVELDALIRYQQELPA</sequence>
<organism evidence="1 2">
    <name type="scientific">Geopseudomonas guangdongensis</name>
    <dbReference type="NCBI Taxonomy" id="1245526"/>
    <lineage>
        <taxon>Bacteria</taxon>
        <taxon>Pseudomonadati</taxon>
        <taxon>Pseudomonadota</taxon>
        <taxon>Gammaproteobacteria</taxon>
        <taxon>Pseudomonadales</taxon>
        <taxon>Pseudomonadaceae</taxon>
        <taxon>Geopseudomonas</taxon>
    </lineage>
</organism>
<dbReference type="EMBL" id="LT629780">
    <property type="protein sequence ID" value="SDU15555.1"/>
    <property type="molecule type" value="Genomic_DNA"/>
</dbReference>